<evidence type="ECO:0000313" key="8">
    <source>
        <dbReference type="Proteomes" id="UP000253472"/>
    </source>
</evidence>
<dbReference type="EMBL" id="QLNQ01000022">
    <property type="protein sequence ID" value="RCK64637.1"/>
    <property type="molecule type" value="Genomic_DNA"/>
</dbReference>
<dbReference type="AlphaFoldDB" id="A0A367YFT2"/>
<evidence type="ECO:0000256" key="3">
    <source>
        <dbReference type="ARBA" id="ARBA00022989"/>
    </source>
</evidence>
<dbReference type="InterPro" id="IPR035952">
    <property type="entry name" value="Rhomboid-like_sf"/>
</dbReference>
<feature type="transmembrane region" description="Helical" evidence="6">
    <location>
        <begin position="59"/>
        <end position="79"/>
    </location>
</feature>
<protein>
    <recommendedName>
        <fullName evidence="9">DSC E3 ubiquitin ligase complex subunit 2</fullName>
    </recommendedName>
</protein>
<evidence type="ECO:0000313" key="7">
    <source>
        <dbReference type="EMBL" id="RCK64637.1"/>
    </source>
</evidence>
<evidence type="ECO:0000256" key="2">
    <source>
        <dbReference type="ARBA" id="ARBA00022692"/>
    </source>
</evidence>
<dbReference type="SUPFAM" id="SSF144091">
    <property type="entry name" value="Rhomboid-like"/>
    <property type="match status" value="1"/>
</dbReference>
<proteinExistence type="predicted"/>
<organism evidence="7 8">
    <name type="scientific">Candida viswanathii</name>
    <dbReference type="NCBI Taxonomy" id="5486"/>
    <lineage>
        <taxon>Eukaryota</taxon>
        <taxon>Fungi</taxon>
        <taxon>Dikarya</taxon>
        <taxon>Ascomycota</taxon>
        <taxon>Saccharomycotina</taxon>
        <taxon>Pichiomycetes</taxon>
        <taxon>Debaryomycetaceae</taxon>
        <taxon>Candida/Lodderomyces clade</taxon>
        <taxon>Candida</taxon>
    </lineage>
</organism>
<dbReference type="Proteomes" id="UP000253472">
    <property type="component" value="Unassembled WGS sequence"/>
</dbReference>
<evidence type="ECO:0000256" key="5">
    <source>
        <dbReference type="SAM" id="MobiDB-lite"/>
    </source>
</evidence>
<feature type="transmembrane region" description="Helical" evidence="6">
    <location>
        <begin position="20"/>
        <end position="39"/>
    </location>
</feature>
<reference evidence="7 8" key="1">
    <citation type="submission" date="2018-06" db="EMBL/GenBank/DDBJ databases">
        <title>Whole genome sequencing of Candida tropicalis (genome annotated by CSBL at Korea University).</title>
        <authorList>
            <person name="Ahn J."/>
        </authorList>
    </citation>
    <scope>NUCLEOTIDE SEQUENCE [LARGE SCALE GENOMIC DNA]</scope>
    <source>
        <strain evidence="7 8">ATCC 20962</strain>
    </source>
</reference>
<gene>
    <name evidence="7" type="ORF">Cantr_00003</name>
</gene>
<keyword evidence="3 6" id="KW-1133">Transmembrane helix</keyword>
<accession>A0A367YFT2</accession>
<feature type="transmembrane region" description="Helical" evidence="6">
    <location>
        <begin position="91"/>
        <end position="110"/>
    </location>
</feature>
<dbReference type="GO" id="GO:0016020">
    <property type="term" value="C:membrane"/>
    <property type="evidence" value="ECO:0007669"/>
    <property type="project" value="UniProtKB-SubCell"/>
</dbReference>
<evidence type="ECO:0000256" key="4">
    <source>
        <dbReference type="ARBA" id="ARBA00023136"/>
    </source>
</evidence>
<keyword evidence="4 6" id="KW-0472">Membrane</keyword>
<evidence type="ECO:0000256" key="6">
    <source>
        <dbReference type="SAM" id="Phobius"/>
    </source>
</evidence>
<keyword evidence="2 6" id="KW-0812">Transmembrane</keyword>
<comment type="caution">
    <text evidence="7">The sequence shown here is derived from an EMBL/GenBank/DDBJ whole genome shotgun (WGS) entry which is preliminary data.</text>
</comment>
<feature type="region of interest" description="Disordered" evidence="5">
    <location>
        <begin position="319"/>
        <end position="345"/>
    </location>
</feature>
<evidence type="ECO:0008006" key="9">
    <source>
        <dbReference type="Google" id="ProtNLM"/>
    </source>
</evidence>
<dbReference type="OrthoDB" id="272778at2759"/>
<sequence>MAQLTPIRGFTNTPTTKTICVLSTIIPLTLSILSLKYVVKFAIDPYIIEYNQFWRILVYQLSVINESDYLIAVLLWFQYKVLERYYGSRKYLSVITLFYLYNAVACLFIMSLGQLVIYYGIFIVKVFMLGFNPEDIHYQLTFLNEITPGPLGIISSLYICYGRNIPVSYYFTILLKKPKDDEETLQEATSSPSKELNLTNMFPVHILYTLLLLNNGLRSIIPCLVGLLIGKLYVYELLPGGSSWLIPNFVFQLFINPGRRIKTWVYLIRRRFSRYQRLGDDLEASVPVSATARQPGESVIDETQLNEEADDNDEILDEARQQESQIRAETPVRPLGSQFLDTFRS</sequence>
<name>A0A367YFT2_9ASCO</name>
<dbReference type="STRING" id="5486.A0A367YFT2"/>
<keyword evidence="8" id="KW-1185">Reference proteome</keyword>
<evidence type="ECO:0000256" key="1">
    <source>
        <dbReference type="ARBA" id="ARBA00004141"/>
    </source>
</evidence>
<comment type="subcellular location">
    <subcellularLocation>
        <location evidence="1">Membrane</location>
        <topology evidence="1">Multi-pass membrane protein</topology>
    </subcellularLocation>
</comment>